<reference evidence="1 2" key="1">
    <citation type="submission" date="2020-04" db="EMBL/GenBank/DDBJ databases">
        <authorList>
            <person name="Yoon J."/>
        </authorList>
    </citation>
    <scope>NUCLEOTIDE SEQUENCE [LARGE SCALE GENOMIC DNA]</scope>
    <source>
        <strain evidence="1 2">DJ-13</strain>
    </source>
</reference>
<dbReference type="Pfam" id="PF07661">
    <property type="entry name" value="MORN_2"/>
    <property type="match status" value="4"/>
</dbReference>
<dbReference type="EMBL" id="JAAWWL010000001">
    <property type="protein sequence ID" value="NKI30419.1"/>
    <property type="molecule type" value="Genomic_DNA"/>
</dbReference>
<keyword evidence="2" id="KW-1185">Reference proteome</keyword>
<dbReference type="InterPro" id="IPR011652">
    <property type="entry name" value="MORN_2"/>
</dbReference>
<name>A0ABX1GLB6_9FLAO</name>
<dbReference type="PROSITE" id="PS51257">
    <property type="entry name" value="PROKAR_LIPOPROTEIN"/>
    <property type="match status" value="1"/>
</dbReference>
<dbReference type="RefSeq" id="WP_168550669.1">
    <property type="nucleotide sequence ID" value="NZ_JAAWWL010000001.1"/>
</dbReference>
<organism evidence="1 2">
    <name type="scientific">Croceivirga thetidis</name>
    <dbReference type="NCBI Taxonomy" id="2721623"/>
    <lineage>
        <taxon>Bacteria</taxon>
        <taxon>Pseudomonadati</taxon>
        <taxon>Bacteroidota</taxon>
        <taxon>Flavobacteriia</taxon>
        <taxon>Flavobacteriales</taxon>
        <taxon>Flavobacteriaceae</taxon>
        <taxon>Croceivirga</taxon>
    </lineage>
</organism>
<accession>A0ABX1GLB6</accession>
<dbReference type="Gene3D" id="3.90.930.1">
    <property type="match status" value="1"/>
</dbReference>
<dbReference type="Proteomes" id="UP000718451">
    <property type="component" value="Unassembled WGS sequence"/>
</dbReference>
<sequence length="199" mass="22846">MKNLILIISILLFFSCKEEKKVKIAEGVVDCNDLFQNNDGTWFLNNQPYTGTCESYENGIIQSYSEFKNGLINGKMKYFFPNGQVEEEVEWTNGIANGTVKYFYENGQLAEEGQVNNESKEGVWKSYYANGQLKNLENWKNGQMNDSVFSYFENGNIHSKGIFVDGEENGRWIMYDSISGEIDGYLFYENGKPIKAEKK</sequence>
<dbReference type="SUPFAM" id="SSF82185">
    <property type="entry name" value="Histone H3 K4-specific methyltransferase SET7/9 N-terminal domain"/>
    <property type="match status" value="1"/>
</dbReference>
<evidence type="ECO:0000313" key="1">
    <source>
        <dbReference type="EMBL" id="NKI30419.1"/>
    </source>
</evidence>
<evidence type="ECO:0000313" key="2">
    <source>
        <dbReference type="Proteomes" id="UP000718451"/>
    </source>
</evidence>
<proteinExistence type="predicted"/>
<comment type="caution">
    <text evidence="1">The sequence shown here is derived from an EMBL/GenBank/DDBJ whole genome shotgun (WGS) entry which is preliminary data.</text>
</comment>
<gene>
    <name evidence="1" type="ORF">HCU67_00570</name>
</gene>
<protein>
    <submittedName>
        <fullName evidence="1">Toxin-antitoxin system YwqK family antitoxin</fullName>
    </submittedName>
</protein>